<dbReference type="AlphaFoldDB" id="G2YVV1"/>
<reference evidence="3" key="1">
    <citation type="journal article" date="2011" name="PLoS Genet.">
        <title>Genomic analysis of the necrotrophic fungal pathogens Sclerotinia sclerotiorum and Botrytis cinerea.</title>
        <authorList>
            <person name="Amselem J."/>
            <person name="Cuomo C.A."/>
            <person name="van Kan J.A."/>
            <person name="Viaud M."/>
            <person name="Benito E.P."/>
            <person name="Couloux A."/>
            <person name="Coutinho P.M."/>
            <person name="de Vries R.P."/>
            <person name="Dyer P.S."/>
            <person name="Fillinger S."/>
            <person name="Fournier E."/>
            <person name="Gout L."/>
            <person name="Hahn M."/>
            <person name="Kohn L."/>
            <person name="Lapalu N."/>
            <person name="Plummer K.M."/>
            <person name="Pradier J.M."/>
            <person name="Quevillon E."/>
            <person name="Sharon A."/>
            <person name="Simon A."/>
            <person name="ten Have A."/>
            <person name="Tudzynski B."/>
            <person name="Tudzynski P."/>
            <person name="Wincker P."/>
            <person name="Andrew M."/>
            <person name="Anthouard V."/>
            <person name="Beever R.E."/>
            <person name="Beffa R."/>
            <person name="Benoit I."/>
            <person name="Bouzid O."/>
            <person name="Brault B."/>
            <person name="Chen Z."/>
            <person name="Choquer M."/>
            <person name="Collemare J."/>
            <person name="Cotton P."/>
            <person name="Danchin E.G."/>
            <person name="Da Silva C."/>
            <person name="Gautier A."/>
            <person name="Giraud C."/>
            <person name="Giraud T."/>
            <person name="Gonzalez C."/>
            <person name="Grossetete S."/>
            <person name="Guldener U."/>
            <person name="Henrissat B."/>
            <person name="Howlett B.J."/>
            <person name="Kodira C."/>
            <person name="Kretschmer M."/>
            <person name="Lappartient A."/>
            <person name="Leroch M."/>
            <person name="Levis C."/>
            <person name="Mauceli E."/>
            <person name="Neuveglise C."/>
            <person name="Oeser B."/>
            <person name="Pearson M."/>
            <person name="Poulain J."/>
            <person name="Poussereau N."/>
            <person name="Quesneville H."/>
            <person name="Rascle C."/>
            <person name="Schumacher J."/>
            <person name="Segurens B."/>
            <person name="Sexton A."/>
            <person name="Silva E."/>
            <person name="Sirven C."/>
            <person name="Soanes D.M."/>
            <person name="Talbot N.J."/>
            <person name="Templeton M."/>
            <person name="Yandava C."/>
            <person name="Yarden O."/>
            <person name="Zeng Q."/>
            <person name="Rollins J.A."/>
            <person name="Lebrun M.H."/>
            <person name="Dickman M."/>
        </authorList>
    </citation>
    <scope>NUCLEOTIDE SEQUENCE [LARGE SCALE GENOMIC DNA]</scope>
    <source>
        <strain evidence="3">T4</strain>
    </source>
</reference>
<dbReference type="HOGENOM" id="CLU_2196541_0_0_1"/>
<protein>
    <submittedName>
        <fullName evidence="2">Uncharacterized protein</fullName>
    </submittedName>
</protein>
<keyword evidence="1" id="KW-1133">Transmembrane helix</keyword>
<evidence type="ECO:0000313" key="3">
    <source>
        <dbReference type="Proteomes" id="UP000008177"/>
    </source>
</evidence>
<proteinExistence type="predicted"/>
<dbReference type="Proteomes" id="UP000008177">
    <property type="component" value="Unplaced contigs"/>
</dbReference>
<name>G2YVV1_BOTF4</name>
<sequence>MQDLGLAIVSLCPSFGTIFLYLHLRLVYPQLPPWVVFPYYSPEEHKAPKGSRVSLEYKDCSFTVISFLNLVTQMPQKSLLQNLPMDDRRSRGSSITGLSTLLFLCVLI</sequence>
<evidence type="ECO:0000313" key="2">
    <source>
        <dbReference type="EMBL" id="CCD55749.1"/>
    </source>
</evidence>
<keyword evidence="1" id="KW-0472">Membrane</keyword>
<organism evidence="2 3">
    <name type="scientific">Botryotinia fuckeliana (strain T4)</name>
    <name type="common">Noble rot fungus</name>
    <name type="synonym">Botrytis cinerea</name>
    <dbReference type="NCBI Taxonomy" id="999810"/>
    <lineage>
        <taxon>Eukaryota</taxon>
        <taxon>Fungi</taxon>
        <taxon>Dikarya</taxon>
        <taxon>Ascomycota</taxon>
        <taxon>Pezizomycotina</taxon>
        <taxon>Leotiomycetes</taxon>
        <taxon>Helotiales</taxon>
        <taxon>Sclerotiniaceae</taxon>
        <taxon>Botrytis</taxon>
    </lineage>
</organism>
<feature type="transmembrane region" description="Helical" evidence="1">
    <location>
        <begin position="6"/>
        <end position="24"/>
    </location>
</feature>
<accession>G2YVV1</accession>
<evidence type="ECO:0000256" key="1">
    <source>
        <dbReference type="SAM" id="Phobius"/>
    </source>
</evidence>
<dbReference type="EMBL" id="FQ790357">
    <property type="protein sequence ID" value="CCD55749.1"/>
    <property type="molecule type" value="Genomic_DNA"/>
</dbReference>
<gene>
    <name evidence="2" type="ORF">BofuT4_P153110.1</name>
</gene>
<keyword evidence="1" id="KW-0812">Transmembrane</keyword>
<dbReference type="InParanoid" id="G2YVV1"/>